<dbReference type="AlphaFoldDB" id="A0A0G0Y6P5"/>
<gene>
    <name evidence="1" type="ORF">UU93_C0007G0030</name>
</gene>
<evidence type="ECO:0000313" key="2">
    <source>
        <dbReference type="Proteomes" id="UP000034160"/>
    </source>
</evidence>
<name>A0A0G0Y6P5_9BACT</name>
<dbReference type="Proteomes" id="UP000034160">
    <property type="component" value="Unassembled WGS sequence"/>
</dbReference>
<sequence>MNRYSKDLVSKIRKLRSDGKTYSEINKTLHTKLAKSSLHWICKDTLLPLSYINRISRLNVENLGKARATSLAVRQAKKEEFEEKIYQINLPIANKINNKNTAKIALAMLCLGEASKSGGKSSFCLGNSDHRIITLFLRFLKICFEDFDSKKIRCTVQCRADQDTSELERYWQEASKIPFDQFYKTRIDPRTIGKPTLKKGYRGVLKVDYLNTKTQLELESLAQLVYNRVSKGP</sequence>
<dbReference type="EMBL" id="LCCN01000007">
    <property type="protein sequence ID" value="KKS32425.1"/>
    <property type="molecule type" value="Genomic_DNA"/>
</dbReference>
<accession>A0A0G0Y6P5</accession>
<proteinExistence type="predicted"/>
<protein>
    <submittedName>
        <fullName evidence="1">Uncharacterized protein</fullName>
    </submittedName>
</protein>
<comment type="caution">
    <text evidence="1">The sequence shown here is derived from an EMBL/GenBank/DDBJ whole genome shotgun (WGS) entry which is preliminary data.</text>
</comment>
<reference evidence="1 2" key="1">
    <citation type="journal article" date="2015" name="Nature">
        <title>rRNA introns, odd ribosomes, and small enigmatic genomes across a large radiation of phyla.</title>
        <authorList>
            <person name="Brown C.T."/>
            <person name="Hug L.A."/>
            <person name="Thomas B.C."/>
            <person name="Sharon I."/>
            <person name="Castelle C.J."/>
            <person name="Singh A."/>
            <person name="Wilkins M.J."/>
            <person name="Williams K.H."/>
            <person name="Banfield J.F."/>
        </authorList>
    </citation>
    <scope>NUCLEOTIDE SEQUENCE [LARGE SCALE GENOMIC DNA]</scope>
</reference>
<organism evidence="1 2">
    <name type="scientific">Candidatus Amesbacteria bacterium GW2011_GWA2_42_12</name>
    <dbReference type="NCBI Taxonomy" id="1618356"/>
    <lineage>
        <taxon>Bacteria</taxon>
        <taxon>Candidatus Amesiibacteriota</taxon>
    </lineage>
</organism>
<evidence type="ECO:0000313" key="1">
    <source>
        <dbReference type="EMBL" id="KKS32425.1"/>
    </source>
</evidence>